<feature type="region of interest" description="Disordered" evidence="1">
    <location>
        <begin position="84"/>
        <end position="115"/>
    </location>
</feature>
<dbReference type="InterPro" id="IPR012340">
    <property type="entry name" value="NA-bd_OB-fold"/>
</dbReference>
<evidence type="ECO:0000256" key="1">
    <source>
        <dbReference type="SAM" id="MobiDB-lite"/>
    </source>
</evidence>
<dbReference type="EMBL" id="LMWI01000002">
    <property type="protein sequence ID" value="KUJ43985.1"/>
    <property type="molecule type" value="Genomic_DNA"/>
</dbReference>
<evidence type="ECO:0000313" key="3">
    <source>
        <dbReference type="EMBL" id="KUJ43985.1"/>
    </source>
</evidence>
<organism evidence="3 4">
    <name type="scientific">Micromonospora maris</name>
    <dbReference type="NCBI Taxonomy" id="1003110"/>
    <lineage>
        <taxon>Bacteria</taxon>
        <taxon>Bacillati</taxon>
        <taxon>Actinomycetota</taxon>
        <taxon>Actinomycetes</taxon>
        <taxon>Micromonosporales</taxon>
        <taxon>Micromonosporaceae</taxon>
        <taxon>Micromonospora</taxon>
    </lineage>
</organism>
<dbReference type="GO" id="GO:0003676">
    <property type="term" value="F:nucleic acid binding"/>
    <property type="evidence" value="ECO:0007669"/>
    <property type="project" value="InterPro"/>
</dbReference>
<keyword evidence="4" id="KW-1185">Reference proteome</keyword>
<proteinExistence type="predicted"/>
<dbReference type="PROSITE" id="PS51857">
    <property type="entry name" value="CSD_2"/>
    <property type="match status" value="1"/>
</dbReference>
<evidence type="ECO:0000313" key="4">
    <source>
        <dbReference type="Proteomes" id="UP000053246"/>
    </source>
</evidence>
<dbReference type="Proteomes" id="UP000053246">
    <property type="component" value="Unassembled WGS sequence"/>
</dbReference>
<dbReference type="Pfam" id="PF00313">
    <property type="entry name" value="CSD"/>
    <property type="match status" value="1"/>
</dbReference>
<name>A0A9X0HZE0_9ACTN</name>
<dbReference type="RefSeq" id="WP_013733121.1">
    <property type="nucleotide sequence ID" value="NZ_LMWI01000002.1"/>
</dbReference>
<accession>A0A9X0HZE0</accession>
<dbReference type="SUPFAM" id="SSF50249">
    <property type="entry name" value="Nucleic acid-binding proteins"/>
    <property type="match status" value="1"/>
</dbReference>
<dbReference type="InterPro" id="IPR002059">
    <property type="entry name" value="CSP_DNA-bd"/>
</dbReference>
<sequence length="115" mass="12350">MLAGTGQNVWVAGSGVVRIYHGDEGWGVIDGAEVPGGCWVHFSAIAMNGYRQLAAGQGVSFIAEPMAQDGFAYRAVKVWTTETEPLDEQSESAQSRAYHSTMTLAFDEPPERGGR</sequence>
<dbReference type="AlphaFoldDB" id="A0A9X0HZE0"/>
<dbReference type="Gene3D" id="2.40.50.140">
    <property type="entry name" value="Nucleic acid-binding proteins"/>
    <property type="match status" value="1"/>
</dbReference>
<gene>
    <name evidence="3" type="ORF">ADL17_12090</name>
</gene>
<comment type="caution">
    <text evidence="3">The sequence shown here is derived from an EMBL/GenBank/DDBJ whole genome shotgun (WGS) entry which is preliminary data.</text>
</comment>
<reference evidence="3 4" key="1">
    <citation type="submission" date="2015-10" db="EMBL/GenBank/DDBJ databases">
        <authorList>
            <person name="Ju K.-S."/>
            <person name="Doroghazi J.R."/>
            <person name="Metcalf W.W."/>
        </authorList>
    </citation>
    <scope>NUCLEOTIDE SEQUENCE [LARGE SCALE GENOMIC DNA]</scope>
    <source>
        <strain evidence="3 4">NRRL B-24793</strain>
    </source>
</reference>
<dbReference type="OMA" id="REWHDEE"/>
<feature type="domain" description="CSD" evidence="2">
    <location>
        <begin position="12"/>
        <end position="80"/>
    </location>
</feature>
<evidence type="ECO:0000259" key="2">
    <source>
        <dbReference type="PROSITE" id="PS51857"/>
    </source>
</evidence>
<feature type="compositionally biased region" description="Polar residues" evidence="1">
    <location>
        <begin position="91"/>
        <end position="103"/>
    </location>
</feature>
<protein>
    <submittedName>
        <fullName evidence="3">Cold-shock protein</fullName>
    </submittedName>
</protein>